<evidence type="ECO:0000313" key="2">
    <source>
        <dbReference type="Proteomes" id="UP000030672"/>
    </source>
</evidence>
<organism evidence="1 2">
    <name type="scientific">Aureobasidium melanogenum (strain CBS 110374)</name>
    <name type="common">Aureobasidium pullulans var. melanogenum</name>
    <dbReference type="NCBI Taxonomy" id="1043003"/>
    <lineage>
        <taxon>Eukaryota</taxon>
        <taxon>Fungi</taxon>
        <taxon>Dikarya</taxon>
        <taxon>Ascomycota</taxon>
        <taxon>Pezizomycotina</taxon>
        <taxon>Dothideomycetes</taxon>
        <taxon>Dothideomycetidae</taxon>
        <taxon>Dothideales</taxon>
        <taxon>Saccotheciaceae</taxon>
        <taxon>Aureobasidium</taxon>
    </lineage>
</organism>
<dbReference type="HOGENOM" id="CLU_1618665_0_0_1"/>
<accession>A0A074VYN6</accession>
<evidence type="ECO:0000313" key="1">
    <source>
        <dbReference type="EMBL" id="KEQ65940.1"/>
    </source>
</evidence>
<dbReference type="EMBL" id="KL584826">
    <property type="protein sequence ID" value="KEQ65940.1"/>
    <property type="molecule type" value="Genomic_DNA"/>
</dbReference>
<keyword evidence="2" id="KW-1185">Reference proteome</keyword>
<dbReference type="GeneID" id="63917633"/>
<dbReference type="AlphaFoldDB" id="A0A074VYN6"/>
<gene>
    <name evidence="1" type="ORF">M437DRAFT_63474</name>
</gene>
<sequence>MDSATEDNKIALRTQIKDNFRYIYLTEQDPTVTVVTHDKLYWVRIQAKNADTWQSSHGCKTEEAALQDMSESLSDEVWQTAKYRQSKQAIDPYDRYLNLISKGQQALFVAARTVSRDSWSLKDGQDNSIVGLSPSFIIVSEMNLNSTTRSKLNLPKTLWALHSN</sequence>
<proteinExistence type="predicted"/>
<dbReference type="RefSeq" id="XP_040882963.1">
    <property type="nucleotide sequence ID" value="XM_041024260.1"/>
</dbReference>
<name>A0A074VYN6_AURM1</name>
<protein>
    <submittedName>
        <fullName evidence="1">Uncharacterized protein</fullName>
    </submittedName>
</protein>
<reference evidence="1 2" key="1">
    <citation type="journal article" date="2014" name="BMC Genomics">
        <title>Genome sequencing of four Aureobasidium pullulans varieties: biotechnological potential, stress tolerance, and description of new species.</title>
        <authorList>
            <person name="Gostin Ar C."/>
            <person name="Ohm R.A."/>
            <person name="Kogej T."/>
            <person name="Sonjak S."/>
            <person name="Turk M."/>
            <person name="Zajc J."/>
            <person name="Zalar P."/>
            <person name="Grube M."/>
            <person name="Sun H."/>
            <person name="Han J."/>
            <person name="Sharma A."/>
            <person name="Chiniquy J."/>
            <person name="Ngan C.Y."/>
            <person name="Lipzen A."/>
            <person name="Barry K."/>
            <person name="Grigoriev I.V."/>
            <person name="Gunde-Cimerman N."/>
        </authorList>
    </citation>
    <scope>NUCLEOTIDE SEQUENCE [LARGE SCALE GENOMIC DNA]</scope>
    <source>
        <strain evidence="1 2">CBS 110374</strain>
    </source>
</reference>
<dbReference type="Proteomes" id="UP000030672">
    <property type="component" value="Unassembled WGS sequence"/>
</dbReference>